<keyword evidence="6 10" id="KW-1133">Transmembrane helix</keyword>
<comment type="subcellular location">
    <subcellularLocation>
        <location evidence="1">Membrane</location>
        <topology evidence="1">Multi-pass membrane protein</topology>
    </subcellularLocation>
</comment>
<evidence type="ECO:0000256" key="4">
    <source>
        <dbReference type="ARBA" id="ARBA00022692"/>
    </source>
</evidence>
<comment type="caution">
    <text evidence="12">The sequence shown here is derived from an EMBL/GenBank/DDBJ whole genome shotgun (WGS) entry which is preliminary data.</text>
</comment>
<evidence type="ECO:0000256" key="2">
    <source>
        <dbReference type="ARBA" id="ARBA00006375"/>
    </source>
</evidence>
<evidence type="ECO:0000313" key="12">
    <source>
        <dbReference type="EMBL" id="KAL1503415.1"/>
    </source>
</evidence>
<name>A0AB34IN94_PRYPA</name>
<dbReference type="PANTHER" id="PTHR45667">
    <property type="entry name" value="S-ADENOSYLMETHIONINE MITOCHONDRIAL CARRIER PROTEIN"/>
    <property type="match status" value="1"/>
</dbReference>
<evidence type="ECO:0000256" key="3">
    <source>
        <dbReference type="ARBA" id="ARBA00022448"/>
    </source>
</evidence>
<evidence type="ECO:0000313" key="13">
    <source>
        <dbReference type="Proteomes" id="UP001515480"/>
    </source>
</evidence>
<keyword evidence="5" id="KW-0677">Repeat</keyword>
<keyword evidence="13" id="KW-1185">Reference proteome</keyword>
<dbReference type="EMBL" id="JBGBPQ010000022">
    <property type="protein sequence ID" value="KAL1503415.1"/>
    <property type="molecule type" value="Genomic_DNA"/>
</dbReference>
<keyword evidence="3 9" id="KW-0813">Transport</keyword>
<feature type="signal peptide" evidence="11">
    <location>
        <begin position="1"/>
        <end position="18"/>
    </location>
</feature>
<dbReference type="Pfam" id="PF00153">
    <property type="entry name" value="Mito_carr"/>
    <property type="match status" value="3"/>
</dbReference>
<evidence type="ECO:0000256" key="7">
    <source>
        <dbReference type="ARBA" id="ARBA00023136"/>
    </source>
</evidence>
<dbReference type="PROSITE" id="PS50920">
    <property type="entry name" value="SOLCAR"/>
    <property type="match status" value="3"/>
</dbReference>
<feature type="repeat" description="Solcar" evidence="8">
    <location>
        <begin position="158"/>
        <end position="240"/>
    </location>
</feature>
<organism evidence="12 13">
    <name type="scientific">Prymnesium parvum</name>
    <name type="common">Toxic golden alga</name>
    <dbReference type="NCBI Taxonomy" id="97485"/>
    <lineage>
        <taxon>Eukaryota</taxon>
        <taxon>Haptista</taxon>
        <taxon>Haptophyta</taxon>
        <taxon>Prymnesiophyceae</taxon>
        <taxon>Prymnesiales</taxon>
        <taxon>Prymnesiaceae</taxon>
        <taxon>Prymnesium</taxon>
    </lineage>
</organism>
<proteinExistence type="inferred from homology"/>
<sequence length="344" mass="35897">MLSSLCLLLSASCSISLSASTPRVSTSSFGSRLSVSPPLSRRRALSALPALVLSVPSASRAVTPPPLPPPPPTAAQEFWSGLLAGGAQKTVKELLLHPLDTAKARLQLAGGRRAVLSELFAKPYDGVLPALLAGAPAASVFFAVKDATKRRIEPFALGAGGTTLAAVASANVAYWAIKNPSEVLKVRRQAGVAEDTLAAAADIWRKEGLRGFYSSVVPNYAYSTPVDCIKFLLYEGLKAELKARRGGASLTSVETAVGGAIAASTAQALATPLDVARVRIMTSNATGVINTIRTVLANEGFGALYSGVTPKVARALASGAIQFSTYEAIKEWTTRFLSRTFPDL</sequence>
<accession>A0AB34IN94</accession>
<evidence type="ECO:0000256" key="5">
    <source>
        <dbReference type="ARBA" id="ARBA00022737"/>
    </source>
</evidence>
<feature type="transmembrane region" description="Helical" evidence="10">
    <location>
        <begin position="156"/>
        <end position="177"/>
    </location>
</feature>
<dbReference type="GO" id="GO:0016020">
    <property type="term" value="C:membrane"/>
    <property type="evidence" value="ECO:0007669"/>
    <property type="project" value="UniProtKB-SubCell"/>
</dbReference>
<gene>
    <name evidence="12" type="ORF">AB1Y20_011466</name>
</gene>
<dbReference type="SUPFAM" id="SSF103506">
    <property type="entry name" value="Mitochondrial carrier"/>
    <property type="match status" value="1"/>
</dbReference>
<evidence type="ECO:0000256" key="10">
    <source>
        <dbReference type="SAM" id="Phobius"/>
    </source>
</evidence>
<dbReference type="Proteomes" id="UP001515480">
    <property type="component" value="Unassembled WGS sequence"/>
</dbReference>
<dbReference type="AlphaFoldDB" id="A0AB34IN94"/>
<keyword evidence="7 8" id="KW-0472">Membrane</keyword>
<feature type="transmembrane region" description="Helical" evidence="10">
    <location>
        <begin position="126"/>
        <end position="144"/>
    </location>
</feature>
<dbReference type="InterPro" id="IPR023395">
    <property type="entry name" value="MCP_dom_sf"/>
</dbReference>
<protein>
    <recommendedName>
        <fullName evidence="14">Mitochondrial carrier protein</fullName>
    </recommendedName>
</protein>
<feature type="chain" id="PRO_5044194197" description="Mitochondrial carrier protein" evidence="11">
    <location>
        <begin position="19"/>
        <end position="344"/>
    </location>
</feature>
<comment type="similarity">
    <text evidence="2 9">Belongs to the mitochondrial carrier (TC 2.A.29) family.</text>
</comment>
<evidence type="ECO:0000256" key="6">
    <source>
        <dbReference type="ARBA" id="ARBA00022989"/>
    </source>
</evidence>
<dbReference type="InterPro" id="IPR018108">
    <property type="entry name" value="MCP_transmembrane"/>
</dbReference>
<keyword evidence="4 8" id="KW-0812">Transmembrane</keyword>
<evidence type="ECO:0000256" key="1">
    <source>
        <dbReference type="ARBA" id="ARBA00004141"/>
    </source>
</evidence>
<feature type="repeat" description="Solcar" evidence="8">
    <location>
        <begin position="250"/>
        <end position="332"/>
    </location>
</feature>
<evidence type="ECO:0000256" key="11">
    <source>
        <dbReference type="SAM" id="SignalP"/>
    </source>
</evidence>
<evidence type="ECO:0000256" key="8">
    <source>
        <dbReference type="PROSITE-ProRule" id="PRU00282"/>
    </source>
</evidence>
<feature type="repeat" description="Solcar" evidence="8">
    <location>
        <begin position="76"/>
        <end position="151"/>
    </location>
</feature>
<keyword evidence="11" id="KW-0732">Signal</keyword>
<evidence type="ECO:0000256" key="9">
    <source>
        <dbReference type="RuleBase" id="RU000488"/>
    </source>
</evidence>
<reference evidence="12 13" key="1">
    <citation type="journal article" date="2024" name="Science">
        <title>Giant polyketide synthase enzymes in the biosynthesis of giant marine polyether toxins.</title>
        <authorList>
            <person name="Fallon T.R."/>
            <person name="Shende V.V."/>
            <person name="Wierzbicki I.H."/>
            <person name="Pendleton A.L."/>
            <person name="Watervoot N.F."/>
            <person name="Auber R.P."/>
            <person name="Gonzalez D.J."/>
            <person name="Wisecaver J.H."/>
            <person name="Moore B.S."/>
        </authorList>
    </citation>
    <scope>NUCLEOTIDE SEQUENCE [LARGE SCALE GENOMIC DNA]</scope>
    <source>
        <strain evidence="12 13">12B1</strain>
    </source>
</reference>
<dbReference type="Gene3D" id="1.50.40.10">
    <property type="entry name" value="Mitochondrial carrier domain"/>
    <property type="match status" value="1"/>
</dbReference>
<evidence type="ECO:0008006" key="14">
    <source>
        <dbReference type="Google" id="ProtNLM"/>
    </source>
</evidence>